<evidence type="ECO:0000313" key="3">
    <source>
        <dbReference type="Proteomes" id="UP000298652"/>
    </source>
</evidence>
<accession>A0A4U6V2S4</accession>
<evidence type="ECO:0000313" key="2">
    <source>
        <dbReference type="EMBL" id="TKW22682.1"/>
    </source>
</evidence>
<feature type="region of interest" description="Disordered" evidence="1">
    <location>
        <begin position="1"/>
        <end position="41"/>
    </location>
</feature>
<organism evidence="2 3">
    <name type="scientific">Setaria viridis</name>
    <name type="common">Green bristlegrass</name>
    <name type="synonym">Setaria italica subsp. viridis</name>
    <dbReference type="NCBI Taxonomy" id="4556"/>
    <lineage>
        <taxon>Eukaryota</taxon>
        <taxon>Viridiplantae</taxon>
        <taxon>Streptophyta</taxon>
        <taxon>Embryophyta</taxon>
        <taxon>Tracheophyta</taxon>
        <taxon>Spermatophyta</taxon>
        <taxon>Magnoliopsida</taxon>
        <taxon>Liliopsida</taxon>
        <taxon>Poales</taxon>
        <taxon>Poaceae</taxon>
        <taxon>PACMAD clade</taxon>
        <taxon>Panicoideae</taxon>
        <taxon>Panicodae</taxon>
        <taxon>Paniceae</taxon>
        <taxon>Cenchrinae</taxon>
        <taxon>Setaria</taxon>
    </lineage>
</organism>
<dbReference type="Proteomes" id="UP000298652">
    <property type="component" value="Chromosome 4"/>
</dbReference>
<evidence type="ECO:0000256" key="1">
    <source>
        <dbReference type="SAM" id="MobiDB-lite"/>
    </source>
</evidence>
<keyword evidence="3" id="KW-1185">Reference proteome</keyword>
<reference evidence="2" key="1">
    <citation type="submission" date="2019-03" db="EMBL/GenBank/DDBJ databases">
        <title>WGS assembly of Setaria viridis.</title>
        <authorList>
            <person name="Huang P."/>
            <person name="Jenkins J."/>
            <person name="Grimwood J."/>
            <person name="Barry K."/>
            <person name="Healey A."/>
            <person name="Mamidi S."/>
            <person name="Sreedasyam A."/>
            <person name="Shu S."/>
            <person name="Feldman M."/>
            <person name="Wu J."/>
            <person name="Yu Y."/>
            <person name="Chen C."/>
            <person name="Johnson J."/>
            <person name="Rokhsar D."/>
            <person name="Baxter I."/>
            <person name="Schmutz J."/>
            <person name="Brutnell T."/>
            <person name="Kellogg E."/>
        </authorList>
    </citation>
    <scope>NUCLEOTIDE SEQUENCE [LARGE SCALE GENOMIC DNA]</scope>
</reference>
<feature type="compositionally biased region" description="Basic and acidic residues" evidence="1">
    <location>
        <begin position="9"/>
        <end position="36"/>
    </location>
</feature>
<sequence length="120" mass="13301">MVHGRARIHGWDGDSVGRVKRDGGESSRRLGSQERKTWRRRRLDGGRARVDIGESRRARRARGFDRFDLKIGGESHQRGVQEGLIGLATKPGDEFGVAGWHQVGGCVASSQSLHRDEAKS</sequence>
<gene>
    <name evidence="2" type="ORF">SEVIR_4G244200v2</name>
</gene>
<dbReference type="AlphaFoldDB" id="A0A4U6V2S4"/>
<proteinExistence type="predicted"/>
<dbReference type="Gramene" id="TKW22682">
    <property type="protein sequence ID" value="TKW22682"/>
    <property type="gene ID" value="SEVIR_4G244200v2"/>
</dbReference>
<dbReference type="EMBL" id="CM016555">
    <property type="protein sequence ID" value="TKW22682.1"/>
    <property type="molecule type" value="Genomic_DNA"/>
</dbReference>
<protein>
    <submittedName>
        <fullName evidence="2">Uncharacterized protein</fullName>
    </submittedName>
</protein>
<name>A0A4U6V2S4_SETVI</name>